<gene>
    <name evidence="1" type="ORF">FNP_2028</name>
</gene>
<dbReference type="Proteomes" id="UP000001921">
    <property type="component" value="Chromosome"/>
</dbReference>
<dbReference type="AlphaFoldDB" id="A5TY19"/>
<reference evidence="1" key="1">
    <citation type="submission" date="2006-07" db="EMBL/GenBank/DDBJ databases">
        <authorList>
            <person name="Qin X."/>
            <person name="Weinstock G.M."/>
        </authorList>
    </citation>
    <scope>NUCLEOTIDE SEQUENCE [LARGE SCALE GENOMIC DNA]</scope>
    <source>
        <strain evidence="1">ATCC 10953</strain>
    </source>
</reference>
<evidence type="ECO:0000313" key="1">
    <source>
        <dbReference type="EMBL" id="EDK89794.1"/>
    </source>
</evidence>
<dbReference type="EMBL" id="CM000440">
    <property type="protein sequence ID" value="EDK89794.1"/>
    <property type="molecule type" value="Genomic_DNA"/>
</dbReference>
<reference evidence="1" key="2">
    <citation type="submission" date="2007-05" db="EMBL/GenBank/DDBJ databases">
        <title>Genome sequence of Fusobacterium nucleatum subspecies polymorphum - a genetically tractable Fusobacterium.</title>
        <authorList>
            <person name="Karpathy S.E."/>
            <person name="Xiang Q."/>
            <person name="Gioia J."/>
            <person name="Jiang H."/>
            <person name="Liu Y."/>
            <person name="Petrosino J.F."/>
            <person name="Yerrapragada S."/>
            <person name="Fox G.E."/>
            <person name="Kinder Haake S."/>
            <person name="Weinstock G.M."/>
            <person name="Highlander S.K."/>
        </authorList>
    </citation>
    <scope>NUCLEOTIDE SEQUENCE [LARGE SCALE GENOMIC DNA]</scope>
    <source>
        <strain evidence="1">ATCC 10953</strain>
    </source>
</reference>
<name>A5TY19_FUSNP</name>
<accession>A5TY19</accession>
<dbReference type="HOGENOM" id="CLU_2665820_0_0_0"/>
<sequence>MSREVSCLLEKYPNDLKLKEVEEKVNRSYKHLLTITNEKISNSHNFYEAELNKISDCLSKGGKNILKITLTLMKL</sequence>
<dbReference type="RefSeq" id="WP_005889450.1">
    <property type="nucleotide sequence ID" value="NZ_CM000440.1"/>
</dbReference>
<dbReference type="GeneID" id="45635739"/>
<protein>
    <submittedName>
        <fullName evidence="1">Uncharacterized protein</fullName>
    </submittedName>
</protein>
<proteinExistence type="predicted"/>
<organism evidence="1">
    <name type="scientific">Fusobacterium polymorphum ATCC 10953</name>
    <dbReference type="NCBI Taxonomy" id="393480"/>
    <lineage>
        <taxon>Bacteria</taxon>
        <taxon>Fusobacteriati</taxon>
        <taxon>Fusobacteriota</taxon>
        <taxon>Fusobacteriia</taxon>
        <taxon>Fusobacteriales</taxon>
        <taxon>Fusobacteriaceae</taxon>
        <taxon>Fusobacterium</taxon>
    </lineage>
</organism>